<gene>
    <name evidence="1" type="ORF">B0H17DRAFT_1197196</name>
</gene>
<proteinExistence type="predicted"/>
<comment type="caution">
    <text evidence="1">The sequence shown here is derived from an EMBL/GenBank/DDBJ whole genome shotgun (WGS) entry which is preliminary data.</text>
</comment>
<name>A0AAD7DU64_MYCRO</name>
<dbReference type="Proteomes" id="UP001221757">
    <property type="component" value="Unassembled WGS sequence"/>
</dbReference>
<evidence type="ECO:0000313" key="1">
    <source>
        <dbReference type="EMBL" id="KAJ7697862.1"/>
    </source>
</evidence>
<organism evidence="1 2">
    <name type="scientific">Mycena rosella</name>
    <name type="common">Pink bonnet</name>
    <name type="synonym">Agaricus rosellus</name>
    <dbReference type="NCBI Taxonomy" id="1033263"/>
    <lineage>
        <taxon>Eukaryota</taxon>
        <taxon>Fungi</taxon>
        <taxon>Dikarya</taxon>
        <taxon>Basidiomycota</taxon>
        <taxon>Agaricomycotina</taxon>
        <taxon>Agaricomycetes</taxon>
        <taxon>Agaricomycetidae</taxon>
        <taxon>Agaricales</taxon>
        <taxon>Marasmiineae</taxon>
        <taxon>Mycenaceae</taxon>
        <taxon>Mycena</taxon>
    </lineage>
</organism>
<accession>A0AAD7DU64</accession>
<dbReference type="Gene3D" id="1.20.930.20">
    <property type="entry name" value="Adaptor protein Cbl, N-terminal domain"/>
    <property type="match status" value="1"/>
</dbReference>
<protein>
    <submittedName>
        <fullName evidence="1">Uncharacterized protein</fullName>
    </submittedName>
</protein>
<dbReference type="GO" id="GO:0007166">
    <property type="term" value="P:cell surface receptor signaling pathway"/>
    <property type="evidence" value="ECO:0007669"/>
    <property type="project" value="InterPro"/>
</dbReference>
<evidence type="ECO:0000313" key="2">
    <source>
        <dbReference type="Proteomes" id="UP001221757"/>
    </source>
</evidence>
<keyword evidence="2" id="KW-1185">Reference proteome</keyword>
<dbReference type="InterPro" id="IPR059179">
    <property type="entry name" value="MLKL-like_MCAfunc"/>
</dbReference>
<dbReference type="EMBL" id="JARKIE010000028">
    <property type="protein sequence ID" value="KAJ7697862.1"/>
    <property type="molecule type" value="Genomic_DNA"/>
</dbReference>
<sequence>MVLRRAARTLPAMQPSAYQSLLQYATLAASTTKELAVSQGIPFLGTTAALSQAIFKSIEARSIKSDTADWMKMIEQIHEILCAIISLYSTSETDGVLPPAILYDIAKFTETLQRIYTFVKGQQGMGKIKRLFKHLDHASRLAACRDELQHAIAMFSVHTNMSVTTKISELEKDAKQRHEELLELIATHPELTNSEHSVSVGNWDLIKPR</sequence>
<reference evidence="1" key="1">
    <citation type="submission" date="2023-03" db="EMBL/GenBank/DDBJ databases">
        <title>Massive genome expansion in bonnet fungi (Mycena s.s.) driven by repeated elements and novel gene families across ecological guilds.</title>
        <authorList>
            <consortium name="Lawrence Berkeley National Laboratory"/>
            <person name="Harder C.B."/>
            <person name="Miyauchi S."/>
            <person name="Viragh M."/>
            <person name="Kuo A."/>
            <person name="Thoen E."/>
            <person name="Andreopoulos B."/>
            <person name="Lu D."/>
            <person name="Skrede I."/>
            <person name="Drula E."/>
            <person name="Henrissat B."/>
            <person name="Morin E."/>
            <person name="Kohler A."/>
            <person name="Barry K."/>
            <person name="LaButti K."/>
            <person name="Morin E."/>
            <person name="Salamov A."/>
            <person name="Lipzen A."/>
            <person name="Mereny Z."/>
            <person name="Hegedus B."/>
            <person name="Baldrian P."/>
            <person name="Stursova M."/>
            <person name="Weitz H."/>
            <person name="Taylor A."/>
            <person name="Grigoriev I.V."/>
            <person name="Nagy L.G."/>
            <person name="Martin F."/>
            <person name="Kauserud H."/>
        </authorList>
    </citation>
    <scope>NUCLEOTIDE SEQUENCE</scope>
    <source>
        <strain evidence="1">CBHHK067</strain>
    </source>
</reference>
<dbReference type="InterPro" id="IPR036537">
    <property type="entry name" value="Adaptor_Cbl_N_dom_sf"/>
</dbReference>
<dbReference type="CDD" id="cd21037">
    <property type="entry name" value="MLKL_NTD"/>
    <property type="match status" value="1"/>
</dbReference>
<dbReference type="AlphaFoldDB" id="A0AAD7DU64"/>